<dbReference type="EMBL" id="CP033367">
    <property type="protein sequence ID" value="QKD06348.1"/>
    <property type="molecule type" value="Genomic_DNA"/>
</dbReference>
<evidence type="ECO:0000256" key="1">
    <source>
        <dbReference type="SAM" id="Coils"/>
    </source>
</evidence>
<evidence type="ECO:0000313" key="2">
    <source>
        <dbReference type="EMBL" id="QKD06348.1"/>
    </source>
</evidence>
<protein>
    <submittedName>
        <fullName evidence="2">Uncharacterized protein</fullName>
    </submittedName>
</protein>
<reference evidence="2 3" key="1">
    <citation type="submission" date="2018-10" db="EMBL/GenBank/DDBJ databases">
        <authorList>
            <person name="Perry B.J."/>
            <person name="Sullivan J.T."/>
            <person name="Murphy R.J.T."/>
            <person name="Ramsay J.P."/>
            <person name="Ronson C.W."/>
        </authorList>
    </citation>
    <scope>NUCLEOTIDE SEQUENCE [LARGE SCALE GENOMIC DNA]</scope>
    <source>
        <strain evidence="2 3">R88b</strain>
    </source>
</reference>
<accession>A0A6M7X2L1</accession>
<evidence type="ECO:0000313" key="3">
    <source>
        <dbReference type="Proteomes" id="UP000503017"/>
    </source>
</evidence>
<gene>
    <name evidence="2" type="ORF">EB235_16285</name>
</gene>
<organism evidence="2 3">
    <name type="scientific">Mesorhizobium loti R88b</name>
    <dbReference type="NCBI Taxonomy" id="935548"/>
    <lineage>
        <taxon>Bacteria</taxon>
        <taxon>Pseudomonadati</taxon>
        <taxon>Pseudomonadota</taxon>
        <taxon>Alphaproteobacteria</taxon>
        <taxon>Hyphomicrobiales</taxon>
        <taxon>Phyllobacteriaceae</taxon>
        <taxon>Mesorhizobium</taxon>
    </lineage>
</organism>
<proteinExistence type="predicted"/>
<keyword evidence="1" id="KW-0175">Coiled coil</keyword>
<dbReference type="Proteomes" id="UP000503017">
    <property type="component" value="Chromosome"/>
</dbReference>
<sequence>MEPHGRGLAADILTLEVANARERIDRAEFALERSQEMLAENLALRSRMRRLVEATDSLVKIGRRSNREDRSG</sequence>
<name>A0A6M7X2L1_RHILI</name>
<feature type="coiled-coil region" evidence="1">
    <location>
        <begin position="10"/>
        <end position="37"/>
    </location>
</feature>
<dbReference type="AlphaFoldDB" id="A0A6M7X2L1"/>